<accession>A0A1I0W3F3</accession>
<name>A0A1I0W3F3_9PSEU</name>
<evidence type="ECO:0000313" key="2">
    <source>
        <dbReference type="Proteomes" id="UP000243799"/>
    </source>
</evidence>
<reference evidence="2" key="1">
    <citation type="submission" date="2016-10" db="EMBL/GenBank/DDBJ databases">
        <authorList>
            <person name="Varghese N."/>
            <person name="Submissions S."/>
        </authorList>
    </citation>
    <scope>NUCLEOTIDE SEQUENCE [LARGE SCALE GENOMIC DNA]</scope>
    <source>
        <strain evidence="2">CGMCC 4.3568</strain>
    </source>
</reference>
<proteinExistence type="predicted"/>
<keyword evidence="2" id="KW-1185">Reference proteome</keyword>
<gene>
    <name evidence="1" type="ORF">SAMN05216266_101701</name>
</gene>
<organism evidence="1 2">
    <name type="scientific">Amycolatopsis marina</name>
    <dbReference type="NCBI Taxonomy" id="490629"/>
    <lineage>
        <taxon>Bacteria</taxon>
        <taxon>Bacillati</taxon>
        <taxon>Actinomycetota</taxon>
        <taxon>Actinomycetes</taxon>
        <taxon>Pseudonocardiales</taxon>
        <taxon>Pseudonocardiaceae</taxon>
        <taxon>Amycolatopsis</taxon>
    </lineage>
</organism>
<protein>
    <submittedName>
        <fullName evidence="1">Uncharacterized protein</fullName>
    </submittedName>
</protein>
<dbReference type="Proteomes" id="UP000243799">
    <property type="component" value="Unassembled WGS sequence"/>
</dbReference>
<evidence type="ECO:0000313" key="1">
    <source>
        <dbReference type="EMBL" id="SFA83074.1"/>
    </source>
</evidence>
<dbReference type="RefSeq" id="WP_245788106.1">
    <property type="nucleotide sequence ID" value="NZ_FOKG01000001.1"/>
</dbReference>
<dbReference type="EMBL" id="FOKG01000001">
    <property type="protein sequence ID" value="SFA83074.1"/>
    <property type="molecule type" value="Genomic_DNA"/>
</dbReference>
<dbReference type="STRING" id="490629.SAMN05216266_101701"/>
<dbReference type="AlphaFoldDB" id="A0A1I0W3F3"/>
<sequence>MIVWGYPHELEYRFERAKGYREHLYTELVDDMGFVLEHRSALWEGWLVRYTGACAEDYLRRVRAKHGLWLVSVYALLPPDHAREHRITVRVRWKSQKVGSVPVGEVGPRTTMGT</sequence>